<protein>
    <submittedName>
        <fullName evidence="2">Uncharacterized protein</fullName>
    </submittedName>
</protein>
<evidence type="ECO:0000313" key="3">
    <source>
        <dbReference type="Proteomes" id="UP000027138"/>
    </source>
</evidence>
<proteinExistence type="predicted"/>
<evidence type="ECO:0000313" key="2">
    <source>
        <dbReference type="EMBL" id="KDP24046.1"/>
    </source>
</evidence>
<dbReference type="EMBL" id="KK915144">
    <property type="protein sequence ID" value="KDP24046.1"/>
    <property type="molecule type" value="Genomic_DNA"/>
</dbReference>
<feature type="signal peptide" evidence="1">
    <location>
        <begin position="1"/>
        <end position="17"/>
    </location>
</feature>
<evidence type="ECO:0000256" key="1">
    <source>
        <dbReference type="SAM" id="SignalP"/>
    </source>
</evidence>
<keyword evidence="1" id="KW-0732">Signal</keyword>
<dbReference type="Proteomes" id="UP000027138">
    <property type="component" value="Unassembled WGS sequence"/>
</dbReference>
<dbReference type="AlphaFoldDB" id="A0A067JJ98"/>
<reference evidence="2 3" key="1">
    <citation type="journal article" date="2014" name="PLoS ONE">
        <title>Global Analysis of Gene Expression Profiles in Physic Nut (Jatropha curcas L.) Seedlings Exposed to Salt Stress.</title>
        <authorList>
            <person name="Zhang L."/>
            <person name="Zhang C."/>
            <person name="Wu P."/>
            <person name="Chen Y."/>
            <person name="Li M."/>
            <person name="Jiang H."/>
            <person name="Wu G."/>
        </authorList>
    </citation>
    <scope>NUCLEOTIDE SEQUENCE [LARGE SCALE GENOMIC DNA]</scope>
    <source>
        <strain evidence="3">cv. GZQX0401</strain>
        <tissue evidence="2">Young leaves</tissue>
    </source>
</reference>
<name>A0A067JJ98_JATCU</name>
<accession>A0A067JJ98</accession>
<gene>
    <name evidence="2" type="ORF">JCGZ_26730</name>
</gene>
<organism evidence="2 3">
    <name type="scientific">Jatropha curcas</name>
    <name type="common">Barbados nut</name>
    <dbReference type="NCBI Taxonomy" id="180498"/>
    <lineage>
        <taxon>Eukaryota</taxon>
        <taxon>Viridiplantae</taxon>
        <taxon>Streptophyta</taxon>
        <taxon>Embryophyta</taxon>
        <taxon>Tracheophyta</taxon>
        <taxon>Spermatophyta</taxon>
        <taxon>Magnoliopsida</taxon>
        <taxon>eudicotyledons</taxon>
        <taxon>Gunneridae</taxon>
        <taxon>Pentapetalae</taxon>
        <taxon>rosids</taxon>
        <taxon>fabids</taxon>
        <taxon>Malpighiales</taxon>
        <taxon>Euphorbiaceae</taxon>
        <taxon>Crotonoideae</taxon>
        <taxon>Jatropheae</taxon>
        <taxon>Jatropha</taxon>
    </lineage>
</organism>
<feature type="chain" id="PRO_5001638712" evidence="1">
    <location>
        <begin position="18"/>
        <end position="113"/>
    </location>
</feature>
<sequence length="113" mass="13114">MVKMLIMLNSLFLTTAPQSGRKNGKESSRRRIIDDLEDLDQLVLGWPRQRRRKNRERRLSRSTEAPLFLSRPRAMTGRSTIRETVTGGTKGADRHLALVKRWPELVWGREGFV</sequence>
<keyword evidence="3" id="KW-1185">Reference proteome</keyword>